<dbReference type="PANTHER" id="PTHR36930">
    <property type="entry name" value="METAL-SULFUR CLUSTER BIOSYNTHESIS PROTEINS YUAD-RELATED"/>
    <property type="match status" value="1"/>
</dbReference>
<dbReference type="InterPro" id="IPR011037">
    <property type="entry name" value="Pyrv_Knase-like_insert_dom_sf"/>
</dbReference>
<dbReference type="InterPro" id="IPR052716">
    <property type="entry name" value="MOSC_domain"/>
</dbReference>
<name>A0A5R9J6P6_9PROT</name>
<protein>
    <submittedName>
        <fullName evidence="2">MOSC domain-containing protein</fullName>
    </submittedName>
</protein>
<dbReference type="Proteomes" id="UP000305654">
    <property type="component" value="Unassembled WGS sequence"/>
</dbReference>
<dbReference type="GO" id="GO:0030170">
    <property type="term" value="F:pyridoxal phosphate binding"/>
    <property type="evidence" value="ECO:0007669"/>
    <property type="project" value="InterPro"/>
</dbReference>
<evidence type="ECO:0000259" key="1">
    <source>
        <dbReference type="PROSITE" id="PS51340"/>
    </source>
</evidence>
<organism evidence="2 3">
    <name type="scientific">Lichenicoccus roseus</name>
    <dbReference type="NCBI Taxonomy" id="2683649"/>
    <lineage>
        <taxon>Bacteria</taxon>
        <taxon>Pseudomonadati</taxon>
        <taxon>Pseudomonadota</taxon>
        <taxon>Alphaproteobacteria</taxon>
        <taxon>Acetobacterales</taxon>
        <taxon>Acetobacteraceae</taxon>
        <taxon>Lichenicoccus</taxon>
    </lineage>
</organism>
<dbReference type="EMBL" id="VCDI01000002">
    <property type="protein sequence ID" value="TLU73242.1"/>
    <property type="molecule type" value="Genomic_DNA"/>
</dbReference>
<reference evidence="2 3" key="1">
    <citation type="submission" date="2019-05" db="EMBL/GenBank/DDBJ databases">
        <authorList>
            <person name="Pankratov T."/>
            <person name="Grouzdev D."/>
        </authorList>
    </citation>
    <scope>NUCLEOTIDE SEQUENCE [LARGE SCALE GENOMIC DNA]</scope>
    <source>
        <strain evidence="2 3">KEBCLARHB70R</strain>
    </source>
</reference>
<dbReference type="GO" id="GO:0003824">
    <property type="term" value="F:catalytic activity"/>
    <property type="evidence" value="ECO:0007669"/>
    <property type="project" value="InterPro"/>
</dbReference>
<keyword evidence="3" id="KW-1185">Reference proteome</keyword>
<dbReference type="AlphaFoldDB" id="A0A5R9J6P6"/>
<dbReference type="OrthoDB" id="1550913at2"/>
<gene>
    <name evidence="2" type="ORF">FE263_07450</name>
</gene>
<feature type="domain" description="MOSC" evidence="1">
    <location>
        <begin position="35"/>
        <end position="163"/>
    </location>
</feature>
<accession>A0A5R9J6P6</accession>
<dbReference type="GO" id="GO:0030151">
    <property type="term" value="F:molybdenum ion binding"/>
    <property type="evidence" value="ECO:0007669"/>
    <property type="project" value="InterPro"/>
</dbReference>
<dbReference type="InterPro" id="IPR005302">
    <property type="entry name" value="MoCF_Sase_C"/>
</dbReference>
<dbReference type="SUPFAM" id="SSF50800">
    <property type="entry name" value="PK beta-barrel domain-like"/>
    <property type="match status" value="1"/>
</dbReference>
<dbReference type="PANTHER" id="PTHR36930:SF1">
    <property type="entry name" value="MOSC DOMAIN-CONTAINING PROTEIN"/>
    <property type="match status" value="1"/>
</dbReference>
<dbReference type="Gene3D" id="2.40.33.20">
    <property type="entry name" value="PK beta-barrel domain-like"/>
    <property type="match status" value="1"/>
</dbReference>
<comment type="caution">
    <text evidence="2">The sequence shown here is derived from an EMBL/GenBank/DDBJ whole genome shotgun (WGS) entry which is preliminary data.</text>
</comment>
<proteinExistence type="predicted"/>
<evidence type="ECO:0000313" key="2">
    <source>
        <dbReference type="EMBL" id="TLU73242.1"/>
    </source>
</evidence>
<evidence type="ECO:0000313" key="3">
    <source>
        <dbReference type="Proteomes" id="UP000305654"/>
    </source>
</evidence>
<dbReference type="Pfam" id="PF03473">
    <property type="entry name" value="MOSC"/>
    <property type="match status" value="1"/>
</dbReference>
<sequence>MLNPSSPLAALLDAPARPGVVRWIGVRPQRRLPLVAVPEVALDPQLGLDGDHYAGRGSRNRQVTLIAAEQLVAIASYLGLDRIEPGRLRRNLVVAGFNLHGLKGHALRVGDAVLEVTGDCHPCSRMEAEFGPGGYNAVRGHGGVTARILAGGMVRLGDALSRVIPMRA</sequence>
<dbReference type="PROSITE" id="PS51340">
    <property type="entry name" value="MOSC"/>
    <property type="match status" value="1"/>
</dbReference>